<feature type="compositionally biased region" description="Low complexity" evidence="1">
    <location>
        <begin position="62"/>
        <end position="71"/>
    </location>
</feature>
<dbReference type="EMBL" id="AP014964">
    <property type="protein sequence ID" value="BAT05693.1"/>
    <property type="molecule type" value="Genomic_DNA"/>
</dbReference>
<dbReference type="PaxDb" id="39947-A0A0P0XGH1"/>
<reference evidence="2 3" key="3">
    <citation type="journal article" date="2013" name="Rice">
        <title>Improvement of the Oryza sativa Nipponbare reference genome using next generation sequence and optical map data.</title>
        <authorList>
            <person name="Kawahara Y."/>
            <person name="de la Bastide M."/>
            <person name="Hamilton J.P."/>
            <person name="Kanamori H."/>
            <person name="McCombie W.R."/>
            <person name="Ouyang S."/>
            <person name="Schwartz D.C."/>
            <person name="Tanaka T."/>
            <person name="Wu J."/>
            <person name="Zhou S."/>
            <person name="Childs K.L."/>
            <person name="Davidson R.M."/>
            <person name="Lin H."/>
            <person name="Quesada-Ocampo L."/>
            <person name="Vaillancourt B."/>
            <person name="Sakai H."/>
            <person name="Lee S.S."/>
            <person name="Kim J."/>
            <person name="Numa H."/>
            <person name="Itoh T."/>
            <person name="Buell C.R."/>
            <person name="Matsumoto T."/>
        </authorList>
    </citation>
    <scope>NUCLEOTIDE SEQUENCE [LARGE SCALE GENOMIC DNA]</scope>
    <source>
        <strain evidence="3">cv. Nipponbare</strain>
    </source>
</reference>
<feature type="compositionally biased region" description="Basic and acidic residues" evidence="1">
    <location>
        <begin position="39"/>
        <end position="52"/>
    </location>
</feature>
<dbReference type="InParanoid" id="A0A0P0XGH1"/>
<proteinExistence type="predicted"/>
<feature type="region of interest" description="Disordered" evidence="1">
    <location>
        <begin position="1"/>
        <end position="73"/>
    </location>
</feature>
<dbReference type="Proteomes" id="UP000059680">
    <property type="component" value="Chromosome 8"/>
</dbReference>
<accession>A0A0P0XGH1</accession>
<evidence type="ECO:0000313" key="2">
    <source>
        <dbReference type="EMBL" id="BAT05693.1"/>
    </source>
</evidence>
<reference evidence="3" key="1">
    <citation type="journal article" date="2005" name="Nature">
        <title>The map-based sequence of the rice genome.</title>
        <authorList>
            <consortium name="International rice genome sequencing project (IRGSP)"/>
            <person name="Matsumoto T."/>
            <person name="Wu J."/>
            <person name="Kanamori H."/>
            <person name="Katayose Y."/>
            <person name="Fujisawa M."/>
            <person name="Namiki N."/>
            <person name="Mizuno H."/>
            <person name="Yamamoto K."/>
            <person name="Antonio B.A."/>
            <person name="Baba T."/>
            <person name="Sakata K."/>
            <person name="Nagamura Y."/>
            <person name="Aoki H."/>
            <person name="Arikawa K."/>
            <person name="Arita K."/>
            <person name="Bito T."/>
            <person name="Chiden Y."/>
            <person name="Fujitsuka N."/>
            <person name="Fukunaka R."/>
            <person name="Hamada M."/>
            <person name="Harada C."/>
            <person name="Hayashi A."/>
            <person name="Hijishita S."/>
            <person name="Honda M."/>
            <person name="Hosokawa S."/>
            <person name="Ichikawa Y."/>
            <person name="Idonuma A."/>
            <person name="Iijima M."/>
            <person name="Ikeda M."/>
            <person name="Ikeno M."/>
            <person name="Ito K."/>
            <person name="Ito S."/>
            <person name="Ito T."/>
            <person name="Ito Y."/>
            <person name="Ito Y."/>
            <person name="Iwabuchi A."/>
            <person name="Kamiya K."/>
            <person name="Karasawa W."/>
            <person name="Kurita K."/>
            <person name="Katagiri S."/>
            <person name="Kikuta A."/>
            <person name="Kobayashi H."/>
            <person name="Kobayashi N."/>
            <person name="Machita K."/>
            <person name="Maehara T."/>
            <person name="Masukawa M."/>
            <person name="Mizubayashi T."/>
            <person name="Mukai Y."/>
            <person name="Nagasaki H."/>
            <person name="Nagata Y."/>
            <person name="Naito S."/>
            <person name="Nakashima M."/>
            <person name="Nakama Y."/>
            <person name="Nakamichi Y."/>
            <person name="Nakamura M."/>
            <person name="Meguro A."/>
            <person name="Negishi M."/>
            <person name="Ohta I."/>
            <person name="Ohta T."/>
            <person name="Okamoto M."/>
            <person name="Ono N."/>
            <person name="Saji S."/>
            <person name="Sakaguchi M."/>
            <person name="Sakai K."/>
            <person name="Shibata M."/>
            <person name="Shimokawa T."/>
            <person name="Song J."/>
            <person name="Takazaki Y."/>
            <person name="Terasawa K."/>
            <person name="Tsugane M."/>
            <person name="Tsuji K."/>
            <person name="Ueda S."/>
            <person name="Waki K."/>
            <person name="Yamagata H."/>
            <person name="Yamamoto M."/>
            <person name="Yamamoto S."/>
            <person name="Yamane H."/>
            <person name="Yoshiki S."/>
            <person name="Yoshihara R."/>
            <person name="Yukawa K."/>
            <person name="Zhong H."/>
            <person name="Yano M."/>
            <person name="Yuan Q."/>
            <person name="Ouyang S."/>
            <person name="Liu J."/>
            <person name="Jones K.M."/>
            <person name="Gansberger K."/>
            <person name="Moffat K."/>
            <person name="Hill J."/>
            <person name="Bera J."/>
            <person name="Fadrosh D."/>
            <person name="Jin S."/>
            <person name="Johri S."/>
            <person name="Kim M."/>
            <person name="Overton L."/>
            <person name="Reardon M."/>
            <person name="Tsitrin T."/>
            <person name="Vuong H."/>
            <person name="Weaver B."/>
            <person name="Ciecko A."/>
            <person name="Tallon L."/>
            <person name="Jackson J."/>
            <person name="Pai G."/>
            <person name="Aken S.V."/>
            <person name="Utterback T."/>
            <person name="Reidmuller S."/>
            <person name="Feldblyum T."/>
            <person name="Hsiao J."/>
            <person name="Zismann V."/>
            <person name="Iobst S."/>
            <person name="de Vazeille A.R."/>
            <person name="Buell C.R."/>
            <person name="Ying K."/>
            <person name="Li Y."/>
            <person name="Lu T."/>
            <person name="Huang Y."/>
            <person name="Zhao Q."/>
            <person name="Feng Q."/>
            <person name="Zhang L."/>
            <person name="Zhu J."/>
            <person name="Weng Q."/>
            <person name="Mu J."/>
            <person name="Lu Y."/>
            <person name="Fan D."/>
            <person name="Liu Y."/>
            <person name="Guan J."/>
            <person name="Zhang Y."/>
            <person name="Yu S."/>
            <person name="Liu X."/>
            <person name="Zhang Y."/>
            <person name="Hong G."/>
            <person name="Han B."/>
            <person name="Choisne N."/>
            <person name="Demange N."/>
            <person name="Orjeda G."/>
            <person name="Samain S."/>
            <person name="Cattolico L."/>
            <person name="Pelletier E."/>
            <person name="Couloux A."/>
            <person name="Segurens B."/>
            <person name="Wincker P."/>
            <person name="D'Hont A."/>
            <person name="Scarpelli C."/>
            <person name="Weissenbach J."/>
            <person name="Salanoubat M."/>
            <person name="Quetier F."/>
            <person name="Yu Y."/>
            <person name="Kim H.R."/>
            <person name="Rambo T."/>
            <person name="Currie J."/>
            <person name="Collura K."/>
            <person name="Luo M."/>
            <person name="Yang T."/>
            <person name="Ammiraju J.S.S."/>
            <person name="Engler F."/>
            <person name="Soderlund C."/>
            <person name="Wing R.A."/>
            <person name="Palmer L.E."/>
            <person name="de la Bastide M."/>
            <person name="Spiegel L."/>
            <person name="Nascimento L."/>
            <person name="Zutavern T."/>
            <person name="O'Shaughnessy A."/>
            <person name="Dike S."/>
            <person name="Dedhia N."/>
            <person name="Preston R."/>
            <person name="Balija V."/>
            <person name="McCombie W.R."/>
            <person name="Chow T."/>
            <person name="Chen H."/>
            <person name="Chung M."/>
            <person name="Chen C."/>
            <person name="Shaw J."/>
            <person name="Wu H."/>
            <person name="Hsiao K."/>
            <person name="Chao Y."/>
            <person name="Chu M."/>
            <person name="Cheng C."/>
            <person name="Hour A."/>
            <person name="Lee P."/>
            <person name="Lin S."/>
            <person name="Lin Y."/>
            <person name="Liou J."/>
            <person name="Liu S."/>
            <person name="Hsing Y."/>
            <person name="Raghuvanshi S."/>
            <person name="Mohanty A."/>
            <person name="Bharti A.K."/>
            <person name="Gaur A."/>
            <person name="Gupta V."/>
            <person name="Kumar D."/>
            <person name="Ravi V."/>
            <person name="Vij S."/>
            <person name="Kapur A."/>
            <person name="Khurana P."/>
            <person name="Khurana P."/>
            <person name="Khurana J.P."/>
            <person name="Tyagi A.K."/>
            <person name="Gaikwad K."/>
            <person name="Singh A."/>
            <person name="Dalal V."/>
            <person name="Srivastava S."/>
            <person name="Dixit A."/>
            <person name="Pal A.K."/>
            <person name="Ghazi I.A."/>
            <person name="Yadav M."/>
            <person name="Pandit A."/>
            <person name="Bhargava A."/>
            <person name="Sureshbabu K."/>
            <person name="Batra K."/>
            <person name="Sharma T.R."/>
            <person name="Mohapatra T."/>
            <person name="Singh N.K."/>
            <person name="Messing J."/>
            <person name="Nelson A.B."/>
            <person name="Fuks G."/>
            <person name="Kavchok S."/>
            <person name="Keizer G."/>
            <person name="Linton E."/>
            <person name="Llaca V."/>
            <person name="Song R."/>
            <person name="Tanyolac B."/>
            <person name="Young S."/>
            <person name="Ho-Il K."/>
            <person name="Hahn J.H."/>
            <person name="Sangsakoo G."/>
            <person name="Vanavichit A."/>
            <person name="de Mattos Luiz.A.T."/>
            <person name="Zimmer P.D."/>
            <person name="Malone G."/>
            <person name="Dellagostin O."/>
            <person name="de Oliveira A.C."/>
            <person name="Bevan M."/>
            <person name="Bancroft I."/>
            <person name="Minx P."/>
            <person name="Cordum H."/>
            <person name="Wilson R."/>
            <person name="Cheng Z."/>
            <person name="Jin W."/>
            <person name="Jiang J."/>
            <person name="Leong S.A."/>
            <person name="Iwama H."/>
            <person name="Gojobori T."/>
            <person name="Itoh T."/>
            <person name="Niimura Y."/>
            <person name="Fujii Y."/>
            <person name="Habara T."/>
            <person name="Sakai H."/>
            <person name="Sato Y."/>
            <person name="Wilson G."/>
            <person name="Kumar K."/>
            <person name="McCouch S."/>
            <person name="Juretic N."/>
            <person name="Hoen D."/>
            <person name="Wright S."/>
            <person name="Bruskiewich R."/>
            <person name="Bureau T."/>
            <person name="Miyao A."/>
            <person name="Hirochika H."/>
            <person name="Nishikawa T."/>
            <person name="Kadowaki K."/>
            <person name="Sugiura M."/>
            <person name="Burr B."/>
            <person name="Sasaki T."/>
        </authorList>
    </citation>
    <scope>NUCLEOTIDE SEQUENCE [LARGE SCALE GENOMIC DNA]</scope>
    <source>
        <strain evidence="3">cv. Nipponbare</strain>
    </source>
</reference>
<evidence type="ECO:0000256" key="1">
    <source>
        <dbReference type="SAM" id="MobiDB-lite"/>
    </source>
</evidence>
<reference evidence="2 3" key="2">
    <citation type="journal article" date="2013" name="Plant Cell Physiol.">
        <title>Rice Annotation Project Database (RAP-DB): an integrative and interactive database for rice genomics.</title>
        <authorList>
            <person name="Sakai H."/>
            <person name="Lee S.S."/>
            <person name="Tanaka T."/>
            <person name="Numa H."/>
            <person name="Kim J."/>
            <person name="Kawahara Y."/>
            <person name="Wakimoto H."/>
            <person name="Yang C.C."/>
            <person name="Iwamoto M."/>
            <person name="Abe T."/>
            <person name="Yamada Y."/>
            <person name="Muto A."/>
            <person name="Inokuchi H."/>
            <person name="Ikemura T."/>
            <person name="Matsumoto T."/>
            <person name="Sasaki T."/>
            <person name="Itoh T."/>
        </authorList>
    </citation>
    <scope>NUCLEOTIDE SEQUENCE [LARGE SCALE GENOMIC DNA]</scope>
    <source>
        <strain evidence="3">cv. Nipponbare</strain>
    </source>
</reference>
<keyword evidence="3" id="KW-1185">Reference proteome</keyword>
<dbReference type="AlphaFoldDB" id="A0A0P0XGH1"/>
<evidence type="ECO:0000313" key="3">
    <source>
        <dbReference type="Proteomes" id="UP000059680"/>
    </source>
</evidence>
<organism evidence="2 3">
    <name type="scientific">Oryza sativa subsp. japonica</name>
    <name type="common">Rice</name>
    <dbReference type="NCBI Taxonomy" id="39947"/>
    <lineage>
        <taxon>Eukaryota</taxon>
        <taxon>Viridiplantae</taxon>
        <taxon>Streptophyta</taxon>
        <taxon>Embryophyta</taxon>
        <taxon>Tracheophyta</taxon>
        <taxon>Spermatophyta</taxon>
        <taxon>Magnoliopsida</taxon>
        <taxon>Liliopsida</taxon>
        <taxon>Poales</taxon>
        <taxon>Poaceae</taxon>
        <taxon>BOP clade</taxon>
        <taxon>Oryzoideae</taxon>
        <taxon>Oryzeae</taxon>
        <taxon>Oryzinae</taxon>
        <taxon>Oryza</taxon>
        <taxon>Oryza sativa</taxon>
    </lineage>
</organism>
<gene>
    <name evidence="2" type="ordered locus">Os08g0449900</name>
    <name evidence="2" type="ORF">OSNPB_080449900</name>
</gene>
<protein>
    <submittedName>
        <fullName evidence="2">Os08g0449900 protein</fullName>
    </submittedName>
</protein>
<sequence>MHAAAVEASNWAGEGRGWPEMRQPPTDVREAEDAYGGRVHRDSAAEEQRHGWSPDGGGTDGGASSSANSNGILGMSILSIPHGTVWMVARVRQREDSVRREKHQIWHGESSVWMTSKDGVCDGDFGGPYFFTSIR</sequence>
<name>A0A0P0XGH1_ORYSJ</name>